<reference evidence="1 2" key="1">
    <citation type="submission" date="2018-12" db="EMBL/GenBank/DDBJ databases">
        <authorList>
            <person name="Criscuolo A."/>
        </authorList>
    </citation>
    <scope>NUCLEOTIDE SEQUENCE [LARGE SCALE GENOMIC DNA]</scope>
    <source>
        <strain evidence="1">ACIP1116281</strain>
    </source>
</reference>
<name>A0A3S4D370_9HYPH</name>
<sequence length="308" mass="33250">MGKHVFCTDLCLALGEPLAGTGDTPERALLLAWPRGKWRVPRWQSADMSPELSAAIHDAAMSGLYIGLIDKVEAPESLPTLHAQPENVYASFDDEAALIAAIRNYVDGILFAGTRDTRRTIICCTDSRRDACCARYGFSTYKALVAAADPALFNIVQCTHIGGCRFAASLVVMPQRQRYGRMTAEQAPAFLSALARDELYLPAYKGRTDRHEAEQVAELAALAWASERGQVLKSVAITGAIPEAPIEGAALNLTAHLPQAALAISLTARSFYMQGNCQIVADNEGEDKLRWCLASVTPLPFSPLSGPT</sequence>
<proteinExistence type="predicted"/>
<gene>
    <name evidence="1" type="ORF">DEVEQU_00432</name>
</gene>
<dbReference type="AlphaFoldDB" id="A0A3S4D370"/>
<accession>A0A3S4D370</accession>
<dbReference type="Gene3D" id="3.40.30.10">
    <property type="entry name" value="Glutaredoxin"/>
    <property type="match status" value="1"/>
</dbReference>
<dbReference type="Pfam" id="PF06999">
    <property type="entry name" value="Suc_Fer-like"/>
    <property type="match status" value="1"/>
</dbReference>
<organism evidence="1 2">
    <name type="scientific">Devosia equisanguinis</name>
    <dbReference type="NCBI Taxonomy" id="2490941"/>
    <lineage>
        <taxon>Bacteria</taxon>
        <taxon>Pseudomonadati</taxon>
        <taxon>Pseudomonadota</taxon>
        <taxon>Alphaproteobacteria</taxon>
        <taxon>Hyphomicrobiales</taxon>
        <taxon>Devosiaceae</taxon>
        <taxon>Devosia</taxon>
    </lineage>
</organism>
<keyword evidence="2" id="KW-1185">Reference proteome</keyword>
<evidence type="ECO:0000313" key="1">
    <source>
        <dbReference type="EMBL" id="VDS03311.1"/>
    </source>
</evidence>
<dbReference type="SUPFAM" id="SSF52833">
    <property type="entry name" value="Thioredoxin-like"/>
    <property type="match status" value="1"/>
</dbReference>
<dbReference type="InterPro" id="IPR009737">
    <property type="entry name" value="Aim32/Apd1-like"/>
</dbReference>
<dbReference type="RefSeq" id="WP_126148896.1">
    <property type="nucleotide sequence ID" value="NZ_JBHTMH010000001.1"/>
</dbReference>
<dbReference type="Proteomes" id="UP000268844">
    <property type="component" value="Unassembled WGS sequence"/>
</dbReference>
<evidence type="ECO:0000313" key="2">
    <source>
        <dbReference type="Proteomes" id="UP000268844"/>
    </source>
</evidence>
<dbReference type="OrthoDB" id="3399139at2"/>
<dbReference type="InterPro" id="IPR036249">
    <property type="entry name" value="Thioredoxin-like_sf"/>
</dbReference>
<dbReference type="EMBL" id="UZWD01000004">
    <property type="protein sequence ID" value="VDS03311.1"/>
    <property type="molecule type" value="Genomic_DNA"/>
</dbReference>
<protein>
    <submittedName>
        <fullName evidence="1">Sucrase/ferredoxin-like protein</fullName>
    </submittedName>
</protein>